<gene>
    <name evidence="1" type="ORF">QE380_000134</name>
</gene>
<reference evidence="1 2" key="1">
    <citation type="submission" date="2023-07" db="EMBL/GenBank/DDBJ databases">
        <title>Functional and genomic diversity of the sorghum phyllosphere microbiome.</title>
        <authorList>
            <person name="Shade A."/>
        </authorList>
    </citation>
    <scope>NUCLEOTIDE SEQUENCE [LARGE SCALE GENOMIC DNA]</scope>
    <source>
        <strain evidence="1 2">SORGH_AS_0887</strain>
    </source>
</reference>
<dbReference type="RefSeq" id="WP_307001263.1">
    <property type="nucleotide sequence ID" value="NZ_JAUTBK010000002.1"/>
</dbReference>
<evidence type="ECO:0000313" key="2">
    <source>
        <dbReference type="Proteomes" id="UP001233360"/>
    </source>
</evidence>
<evidence type="ECO:0000313" key="1">
    <source>
        <dbReference type="EMBL" id="MDQ1207211.1"/>
    </source>
</evidence>
<keyword evidence="2" id="KW-1185">Reference proteome</keyword>
<proteinExistence type="predicted"/>
<dbReference type="EMBL" id="JAUTBK010000002">
    <property type="protein sequence ID" value="MDQ1207211.1"/>
    <property type="molecule type" value="Genomic_DNA"/>
</dbReference>
<comment type="caution">
    <text evidence="1">The sequence shown here is derived from an EMBL/GenBank/DDBJ whole genome shotgun (WGS) entry which is preliminary data.</text>
</comment>
<accession>A0ABU0URN8</accession>
<organism evidence="1 2">
    <name type="scientific">Acinetobacter baylyi</name>
    <dbReference type="NCBI Taxonomy" id="202950"/>
    <lineage>
        <taxon>Bacteria</taxon>
        <taxon>Pseudomonadati</taxon>
        <taxon>Pseudomonadota</taxon>
        <taxon>Gammaproteobacteria</taxon>
        <taxon>Moraxellales</taxon>
        <taxon>Moraxellaceae</taxon>
        <taxon>Acinetobacter</taxon>
    </lineage>
</organism>
<sequence>MPLHEKASYKKDGQWITITPEQLRDPEQLALAREKQLYDSEEQKYELFIRNRENLPHFYRKGIVRHNLDRQSDSSEHDKAVIKLLTFLENNSSLHLKSYFFRAFKDKKLHKIATMRDYAWAKEVTFAVSESGYVRFDLLGRPNTLNCTENNPFVAFEVVDTHFSSKASFLALLELSKKLPFVIGYFFVQNTPYLNCPKTSENKGFSFVQLTCYINDGDFWIRDERISDTVTNALKNNPDAYYEYIYEKVKKEFMVKRR</sequence>
<name>A0ABU0URN8_ACIBI</name>
<protein>
    <submittedName>
        <fullName evidence="1">Uncharacterized protein</fullName>
    </submittedName>
</protein>
<dbReference type="Proteomes" id="UP001233360">
    <property type="component" value="Unassembled WGS sequence"/>
</dbReference>